<comment type="caution">
    <text evidence="3">The sequence shown here is derived from an EMBL/GenBank/DDBJ whole genome shotgun (WGS) entry which is preliminary data.</text>
</comment>
<dbReference type="PRINTS" id="PR00080">
    <property type="entry name" value="SDRFAMILY"/>
</dbReference>
<protein>
    <submittedName>
        <fullName evidence="3">SDR family oxidoreductase</fullName>
        <ecNumber evidence="2">1.-.-.-</ecNumber>
    </submittedName>
</protein>
<dbReference type="InterPro" id="IPR036291">
    <property type="entry name" value="NAD(P)-bd_dom_sf"/>
</dbReference>
<dbReference type="GO" id="GO:0016491">
    <property type="term" value="F:oxidoreductase activity"/>
    <property type="evidence" value="ECO:0007669"/>
    <property type="project" value="UniProtKB-KW"/>
</dbReference>
<dbReference type="Gene3D" id="3.40.50.720">
    <property type="entry name" value="NAD(P)-binding Rossmann-like Domain"/>
    <property type="match status" value="1"/>
</dbReference>
<name>A0A5C6V4Y2_9BURK</name>
<reference evidence="3 4" key="1">
    <citation type="journal article" date="2018" name="Int. J. Syst. Evol. Microbiol.">
        <title>Paraburkholderia azotifigens sp. nov., a nitrogen-fixing bacterium isolated from paddy soil.</title>
        <authorList>
            <person name="Choi G.M."/>
            <person name="Im W.T."/>
        </authorList>
    </citation>
    <scope>NUCLEOTIDE SEQUENCE [LARGE SCALE GENOMIC DNA]</scope>
    <source>
        <strain evidence="3 4">NF 2-5-3</strain>
    </source>
</reference>
<organism evidence="3 4">
    <name type="scientific">Paraburkholderia azotifigens</name>
    <dbReference type="NCBI Taxonomy" id="2057004"/>
    <lineage>
        <taxon>Bacteria</taxon>
        <taxon>Pseudomonadati</taxon>
        <taxon>Pseudomonadota</taxon>
        <taxon>Betaproteobacteria</taxon>
        <taxon>Burkholderiales</taxon>
        <taxon>Burkholderiaceae</taxon>
        <taxon>Paraburkholderia</taxon>
    </lineage>
</organism>
<evidence type="ECO:0000313" key="2">
    <source>
        <dbReference type="EMBL" id="MEM5339599.1"/>
    </source>
</evidence>
<proteinExistence type="inferred from homology"/>
<dbReference type="EMBL" id="JAZHGA010000004">
    <property type="protein sequence ID" value="MEM5339599.1"/>
    <property type="molecule type" value="Genomic_DNA"/>
</dbReference>
<reference evidence="2 5" key="3">
    <citation type="submission" date="2024-01" db="EMBL/GenBank/DDBJ databases">
        <title>The diversity of rhizobia nodulating Mimosa spp. in eleven states of Brazil covering several biomes is determined by host plant, location, and edaphic factors.</title>
        <authorList>
            <person name="Rouws L."/>
            <person name="Barauna A."/>
            <person name="Beukes C."/>
            <person name="De Faria S.M."/>
            <person name="Gross E."/>
            <person name="Dos Reis Junior F.B."/>
            <person name="Simon M."/>
            <person name="Maluk M."/>
            <person name="Odee D.W."/>
            <person name="Kenicer G."/>
            <person name="Young J.P.W."/>
            <person name="Reis V.M."/>
            <person name="Zilli J."/>
            <person name="James E.K."/>
        </authorList>
    </citation>
    <scope>NUCLEOTIDE SEQUENCE [LARGE SCALE GENOMIC DNA]</scope>
    <source>
        <strain evidence="2 5">JPY530</strain>
    </source>
</reference>
<dbReference type="InterPro" id="IPR050259">
    <property type="entry name" value="SDR"/>
</dbReference>
<dbReference type="FunFam" id="3.40.50.720:FF:000084">
    <property type="entry name" value="Short-chain dehydrogenase reductase"/>
    <property type="match status" value="1"/>
</dbReference>
<gene>
    <name evidence="3" type="ORF">FRZ40_39490</name>
    <name evidence="2" type="ORF">V4C56_08130</name>
</gene>
<dbReference type="RefSeq" id="WP_147237913.1">
    <property type="nucleotide sequence ID" value="NZ_JAZHGA010000004.1"/>
</dbReference>
<evidence type="ECO:0000256" key="1">
    <source>
        <dbReference type="ARBA" id="ARBA00006484"/>
    </source>
</evidence>
<dbReference type="EC" id="1.-.-.-" evidence="2"/>
<keyword evidence="2" id="KW-0560">Oxidoreductase</keyword>
<dbReference type="CDD" id="cd05233">
    <property type="entry name" value="SDR_c"/>
    <property type="match status" value="1"/>
</dbReference>
<dbReference type="PANTHER" id="PTHR42879">
    <property type="entry name" value="3-OXOACYL-(ACYL-CARRIER-PROTEIN) REDUCTASE"/>
    <property type="match status" value="1"/>
</dbReference>
<accession>A0A5C6V4Y2</accession>
<dbReference type="PANTHER" id="PTHR42879:SF2">
    <property type="entry name" value="3-OXOACYL-[ACYL-CARRIER-PROTEIN] REDUCTASE FABG"/>
    <property type="match status" value="1"/>
</dbReference>
<dbReference type="Proteomes" id="UP001481677">
    <property type="component" value="Unassembled WGS sequence"/>
</dbReference>
<dbReference type="PRINTS" id="PR00081">
    <property type="entry name" value="GDHRDH"/>
</dbReference>
<dbReference type="AlphaFoldDB" id="A0A5C6V4Y2"/>
<keyword evidence="5" id="KW-1185">Reference proteome</keyword>
<dbReference type="SUPFAM" id="SSF51735">
    <property type="entry name" value="NAD(P)-binding Rossmann-fold domains"/>
    <property type="match status" value="1"/>
</dbReference>
<dbReference type="InterPro" id="IPR002347">
    <property type="entry name" value="SDR_fam"/>
</dbReference>
<evidence type="ECO:0000313" key="4">
    <source>
        <dbReference type="Proteomes" id="UP000321776"/>
    </source>
</evidence>
<reference evidence="3" key="2">
    <citation type="submission" date="2019-08" db="EMBL/GenBank/DDBJ databases">
        <authorList>
            <person name="Im W.-T."/>
        </authorList>
    </citation>
    <scope>NUCLEOTIDE SEQUENCE</scope>
    <source>
        <strain evidence="3">NF 2-5-3</strain>
    </source>
</reference>
<sequence>MLSKPLEGQTVLVTGATGGIGASIVEQLAADGARPIIHYSRDTAKAEALLKRINGKGVVVRCGLSEPDGASELWHRAIEAEGRIHGLVNNAGIRTEITIDASPEEWRMAWLKEFQVNVFAAADLCREAIRHFKENGGGRIVNMSSRAGQRGYVANAMPYGATKAALSNITKSIARSFGGDGITAVNICPGWVATDMAGDFVAKHGKDAAVADIPIGEMASPSEVAELVSFVLRPSQVSLNGATLDVNGGSYIR</sequence>
<comment type="similarity">
    <text evidence="1">Belongs to the short-chain dehydrogenases/reductases (SDR) family.</text>
</comment>
<dbReference type="Proteomes" id="UP000321776">
    <property type="component" value="Unassembled WGS sequence"/>
</dbReference>
<evidence type="ECO:0000313" key="5">
    <source>
        <dbReference type="Proteomes" id="UP001481677"/>
    </source>
</evidence>
<dbReference type="Pfam" id="PF13561">
    <property type="entry name" value="adh_short_C2"/>
    <property type="match status" value="1"/>
</dbReference>
<dbReference type="EMBL" id="VOQS01000005">
    <property type="protein sequence ID" value="TXC80372.1"/>
    <property type="molecule type" value="Genomic_DNA"/>
</dbReference>
<evidence type="ECO:0000313" key="3">
    <source>
        <dbReference type="EMBL" id="TXC80372.1"/>
    </source>
</evidence>